<organism evidence="4 5">
    <name type="scientific">Asticcacaulis machinosus</name>
    <dbReference type="NCBI Taxonomy" id="2984211"/>
    <lineage>
        <taxon>Bacteria</taxon>
        <taxon>Pseudomonadati</taxon>
        <taxon>Pseudomonadota</taxon>
        <taxon>Alphaproteobacteria</taxon>
        <taxon>Caulobacterales</taxon>
        <taxon>Caulobacteraceae</taxon>
        <taxon>Asticcacaulis</taxon>
    </lineage>
</organism>
<dbReference type="Proteomes" id="UP001218579">
    <property type="component" value="Unassembled WGS sequence"/>
</dbReference>
<feature type="signal peptide" evidence="2">
    <location>
        <begin position="1"/>
        <end position="23"/>
    </location>
</feature>
<accession>A0ABT5HMQ3</accession>
<keyword evidence="5" id="KW-1185">Reference proteome</keyword>
<dbReference type="PANTHER" id="PTHR43798">
    <property type="entry name" value="MONOACYLGLYCEROL LIPASE"/>
    <property type="match status" value="1"/>
</dbReference>
<evidence type="ECO:0000313" key="5">
    <source>
        <dbReference type="Proteomes" id="UP001218579"/>
    </source>
</evidence>
<name>A0ABT5HMQ3_9CAUL</name>
<keyword evidence="2" id="KW-0732">Signal</keyword>
<reference evidence="4 5" key="1">
    <citation type="submission" date="2023-01" db="EMBL/GenBank/DDBJ databases">
        <title>Novel species of the genus Asticcacaulis isolated from rivers.</title>
        <authorList>
            <person name="Lu H."/>
        </authorList>
    </citation>
    <scope>NUCLEOTIDE SEQUENCE [LARGE SCALE GENOMIC DNA]</scope>
    <source>
        <strain evidence="4 5">LKC15W</strain>
    </source>
</reference>
<feature type="chain" id="PRO_5047060188" evidence="2">
    <location>
        <begin position="24"/>
        <end position="341"/>
    </location>
</feature>
<evidence type="ECO:0000256" key="1">
    <source>
        <dbReference type="ARBA" id="ARBA00022801"/>
    </source>
</evidence>
<sequence>MRKVKTSVFVALTLSFVAAGALAAQPAIPSENYAHPQRLIAIDGNRRINLFCLGQGAPTVLFDSGLGDTTASWRYVQGEVAKTMTACSYDRAGYGFSDPPPGASDVNANVRDIHLLLKAMGTDGPIVYVGHSSAGLYGVGLQGKYPDDVAAEVLVDPSYADMGRWMAPPDTTDQLPPPWAPLEACLALAKSGELQEPKTDAAKACVRENRSLDDVLRRTDKLQQANPVTISTKISEIQSITPSAPSWISVNTAQIDALNPQFGDKPLIILTHGSMPAMPGQTPDQHKRGEDNWLTAHARLAALSTRGSHVVVPDSRHYIQINQPKAVIDAIEKAVADVRAK</sequence>
<comment type="caution">
    <text evidence="4">The sequence shown here is derived from an EMBL/GenBank/DDBJ whole genome shotgun (WGS) entry which is preliminary data.</text>
</comment>
<dbReference type="PANTHER" id="PTHR43798:SF31">
    <property type="entry name" value="AB HYDROLASE SUPERFAMILY PROTEIN YCLE"/>
    <property type="match status" value="1"/>
</dbReference>
<proteinExistence type="predicted"/>
<dbReference type="Gene3D" id="3.40.50.1820">
    <property type="entry name" value="alpha/beta hydrolase"/>
    <property type="match status" value="1"/>
</dbReference>
<dbReference type="EMBL" id="JAQQKV010000004">
    <property type="protein sequence ID" value="MDC7677520.1"/>
    <property type="molecule type" value="Genomic_DNA"/>
</dbReference>
<dbReference type="InterPro" id="IPR050266">
    <property type="entry name" value="AB_hydrolase_sf"/>
</dbReference>
<evidence type="ECO:0000256" key="2">
    <source>
        <dbReference type="SAM" id="SignalP"/>
    </source>
</evidence>
<dbReference type="SUPFAM" id="SSF53474">
    <property type="entry name" value="alpha/beta-Hydrolases"/>
    <property type="match status" value="1"/>
</dbReference>
<evidence type="ECO:0000259" key="3">
    <source>
        <dbReference type="Pfam" id="PF12697"/>
    </source>
</evidence>
<feature type="domain" description="AB hydrolase-1" evidence="3">
    <location>
        <begin position="60"/>
        <end position="330"/>
    </location>
</feature>
<protein>
    <submittedName>
        <fullName evidence="4">Alpha/beta hydrolase</fullName>
    </submittedName>
</protein>
<dbReference type="Pfam" id="PF12697">
    <property type="entry name" value="Abhydrolase_6"/>
    <property type="match status" value="1"/>
</dbReference>
<dbReference type="GO" id="GO:0016787">
    <property type="term" value="F:hydrolase activity"/>
    <property type="evidence" value="ECO:0007669"/>
    <property type="project" value="UniProtKB-KW"/>
</dbReference>
<keyword evidence="1 4" id="KW-0378">Hydrolase</keyword>
<evidence type="ECO:0000313" key="4">
    <source>
        <dbReference type="EMBL" id="MDC7677520.1"/>
    </source>
</evidence>
<gene>
    <name evidence="4" type="ORF">PQU98_15360</name>
</gene>
<dbReference type="RefSeq" id="WP_272745845.1">
    <property type="nucleotide sequence ID" value="NZ_JAQQKV010000004.1"/>
</dbReference>
<dbReference type="InterPro" id="IPR029058">
    <property type="entry name" value="AB_hydrolase_fold"/>
</dbReference>
<dbReference type="InterPro" id="IPR000073">
    <property type="entry name" value="AB_hydrolase_1"/>
</dbReference>